<evidence type="ECO:0000256" key="5">
    <source>
        <dbReference type="ARBA" id="ARBA00023159"/>
    </source>
</evidence>
<reference evidence="12" key="1">
    <citation type="submission" date="2014-03" db="EMBL/GenBank/DDBJ databases">
        <authorList>
            <person name="Casaregola S."/>
        </authorList>
    </citation>
    <scope>NUCLEOTIDE SEQUENCE [LARGE SCALE GENOMIC DNA]</scope>
    <source>
        <strain evidence="12">CLIB 918</strain>
    </source>
</reference>
<dbReference type="AlphaFoldDB" id="A0A0J9XCC9"/>
<evidence type="ECO:0000313" key="13">
    <source>
        <dbReference type="Proteomes" id="UP000242525"/>
    </source>
</evidence>
<dbReference type="EMBL" id="CCBN010000009">
    <property type="protein sequence ID" value="CDO54873.1"/>
    <property type="molecule type" value="Genomic_DNA"/>
</dbReference>
<keyword evidence="13" id="KW-1185">Reference proteome</keyword>
<comment type="similarity">
    <text evidence="2 9">Belongs to the Mediator complex subunit 14 family.</text>
</comment>
<evidence type="ECO:0000313" key="12">
    <source>
        <dbReference type="EMBL" id="CDO54873.1"/>
    </source>
</evidence>
<comment type="caution">
    <text evidence="12">The sequence shown here is derived from an EMBL/GenBank/DDBJ whole genome shotgun (WGS) entry which is preliminary data.</text>
</comment>
<evidence type="ECO:0000256" key="7">
    <source>
        <dbReference type="ARBA" id="ARBA00023242"/>
    </source>
</evidence>
<feature type="compositionally biased region" description="Polar residues" evidence="10">
    <location>
        <begin position="452"/>
        <end position="462"/>
    </location>
</feature>
<evidence type="ECO:0000256" key="10">
    <source>
        <dbReference type="SAM" id="MobiDB-lite"/>
    </source>
</evidence>
<keyword evidence="7 9" id="KW-0539">Nucleus</keyword>
<evidence type="ECO:0000256" key="4">
    <source>
        <dbReference type="ARBA" id="ARBA00023015"/>
    </source>
</evidence>
<keyword evidence="4 9" id="KW-0805">Transcription regulation</keyword>
<dbReference type="PANTHER" id="PTHR12809">
    <property type="entry name" value="MEDIATOR COMPLEX SUBUNIT"/>
    <property type="match status" value="1"/>
</dbReference>
<evidence type="ECO:0000256" key="8">
    <source>
        <dbReference type="ARBA" id="ARBA00032007"/>
    </source>
</evidence>
<sequence>MAAAIDTSRVDGTGAPVAALKQHMANNGSTTPQQEQQQVTKTPPPIPHITNNFIPLKTIISSMVLYASAELRNVLETLPATSSDLTKKRRLLDYIVKMRVQFVKIYVLMKWVKVSKDISTNIDVVAWLNGQQNCFQNVIEALKFIEKSLGGAKLRNPDLETALEVFTAGRPAHPLHGFVPVQKLSAKTILQTLYDLNILLSIRLALTEKLPPEFSHYQIANGRVTFFVENSYQVQLGIADDSVDARFFLVDFQFDFPGAHVPAPATRAKLETIANGILPTKGLVNLFETLLKFTQNYKLALMYAELVELGKGLYQGLILPKFYPERSLVTVSYWLSAASAAAAKNVTKNQIEIGLRRDKTIGIRWSREGTVVNDHGIEFGQTNISTEWLLQEITTLHVRHNIATIHAILAKYNHVRGANGNAKTARNVRPGSTTTSAPTPSESTSPAGAVTPTANNSLDTFNNTPEVATLVSPEKIKIHLTESRYTIYSIDRLSGRAILTNSTKLIASAEAALNDNYDKPIQVAGLLVKLRHASVQEEIIAKAKSAGWITTTNMPFSNDAVRSQFPPDTRLLFCLRQGTWPARWFLLVTIGSDSQPRWWISQLVIRDGLWHILFSEEVHVKRDNPNHFDYKMFRDLSTFTIRHIQTEALCKELDLNNVKYKLLQSAGDSSGAPVILIDMRTLTQGTWAEETLFLTLVEERADKTVAVLQGKSKQALDIGSMSSDSSRMEVDATTGGFTLNMVLPDSCLASPAYLSGRYRLPNAIKTEGPKKSEFIEHLVNKFSQIERIVSYVNLLKSLSLELKEASMTKITFEYGPGLAAEITLQGSAVAAPNASGVLAASSTHSLSETAVLRLPRESPHHFVEPFLQSMLNSDGLLSVVWVLQTALPLYTALKDVMALAEEKFTAMTAATTTAATTAATGANGTRNNATFPLVVTPHSVFEIQLFFPHKRVRVLLRLMEVNGRPLSVFVTEVFQAGQAPHLSGPAPTSLPPAAQQALQQQQQAHKTSLLAPLWTQRSDIPGVVPLVQGLACPIASIDRVLRRIFDILV</sequence>
<feature type="domain" description="Mediator complex subunit MED14 N-terminal" evidence="11">
    <location>
        <begin position="53"/>
        <end position="240"/>
    </location>
</feature>
<organism evidence="12 13">
    <name type="scientific">Geotrichum candidum</name>
    <name type="common">Oospora lactis</name>
    <name type="synonym">Dipodascus geotrichum</name>
    <dbReference type="NCBI Taxonomy" id="1173061"/>
    <lineage>
        <taxon>Eukaryota</taxon>
        <taxon>Fungi</taxon>
        <taxon>Dikarya</taxon>
        <taxon>Ascomycota</taxon>
        <taxon>Saccharomycotina</taxon>
        <taxon>Dipodascomycetes</taxon>
        <taxon>Dipodascales</taxon>
        <taxon>Dipodascaceae</taxon>
        <taxon>Geotrichum</taxon>
    </lineage>
</organism>
<proteinExistence type="inferred from homology"/>
<feature type="region of interest" description="Disordered" evidence="10">
    <location>
        <begin position="421"/>
        <end position="462"/>
    </location>
</feature>
<dbReference type="InterPro" id="IPR013947">
    <property type="entry name" value="Mediator_Med14"/>
</dbReference>
<dbReference type="Pfam" id="PF08638">
    <property type="entry name" value="Med14"/>
    <property type="match status" value="1"/>
</dbReference>
<feature type="compositionally biased region" description="Low complexity" evidence="10">
    <location>
        <begin position="430"/>
        <end position="449"/>
    </location>
</feature>
<dbReference type="Proteomes" id="UP000242525">
    <property type="component" value="Unassembled WGS sequence"/>
</dbReference>
<dbReference type="GO" id="GO:0006357">
    <property type="term" value="P:regulation of transcription by RNA polymerase II"/>
    <property type="evidence" value="ECO:0007669"/>
    <property type="project" value="InterPro"/>
</dbReference>
<evidence type="ECO:0000256" key="1">
    <source>
        <dbReference type="ARBA" id="ARBA00004123"/>
    </source>
</evidence>
<dbReference type="OrthoDB" id="205099at2759"/>
<comment type="subunit">
    <text evidence="9">Component of the Mediator complex.</text>
</comment>
<accession>A0A0J9XCC9</accession>
<keyword evidence="5 9" id="KW-0010">Activator</keyword>
<evidence type="ECO:0000256" key="9">
    <source>
        <dbReference type="RuleBase" id="RU365082"/>
    </source>
</evidence>
<dbReference type="GO" id="GO:0003712">
    <property type="term" value="F:transcription coregulator activity"/>
    <property type="evidence" value="ECO:0007669"/>
    <property type="project" value="UniProtKB-UniRule"/>
</dbReference>
<evidence type="ECO:0000256" key="3">
    <source>
        <dbReference type="ARBA" id="ARBA00019619"/>
    </source>
</evidence>
<comment type="subcellular location">
    <subcellularLocation>
        <location evidence="1 9">Nucleus</location>
    </subcellularLocation>
</comment>
<keyword evidence="6 9" id="KW-0804">Transcription</keyword>
<dbReference type="GO" id="GO:0016592">
    <property type="term" value="C:mediator complex"/>
    <property type="evidence" value="ECO:0007669"/>
    <property type="project" value="UniProtKB-UniRule"/>
</dbReference>
<evidence type="ECO:0000256" key="2">
    <source>
        <dbReference type="ARBA" id="ARBA00007813"/>
    </source>
</evidence>
<gene>
    <name evidence="12" type="ORF">BN980_GECA09s00615g</name>
</gene>
<dbReference type="PANTHER" id="PTHR12809:SF2">
    <property type="entry name" value="MEDIATOR OF RNA POLYMERASE II TRANSCRIPTION SUBUNIT 14"/>
    <property type="match status" value="1"/>
</dbReference>
<dbReference type="GO" id="GO:0070847">
    <property type="term" value="C:core mediator complex"/>
    <property type="evidence" value="ECO:0007669"/>
    <property type="project" value="TreeGrafter"/>
</dbReference>
<protein>
    <recommendedName>
        <fullName evidence="3 9">Mediator of RNA polymerase II transcription subunit 14</fullName>
    </recommendedName>
    <alternativeName>
        <fullName evidence="8 9">Mediator complex subunit 14</fullName>
    </alternativeName>
</protein>
<evidence type="ECO:0000259" key="11">
    <source>
        <dbReference type="Pfam" id="PF08638"/>
    </source>
</evidence>
<evidence type="ECO:0000256" key="6">
    <source>
        <dbReference type="ARBA" id="ARBA00023163"/>
    </source>
</evidence>
<dbReference type="InterPro" id="IPR055122">
    <property type="entry name" value="Med14_N"/>
</dbReference>
<comment type="function">
    <text evidence="9">Component of the Mediator complex, a coactivator involved in the regulated transcription of nearly all RNA polymerase II-dependent genes. Mediator functions as a bridge to convey information from gene-specific regulatory proteins to the basal RNA polymerase II transcription machinery. Mediator is recruited to promoters by direct interactions with regulatory proteins and serves as a scaffold for the assembly of a functional preinitiation complex with RNA polymerase II and the general transcription factors.</text>
</comment>
<dbReference type="STRING" id="1173061.A0A0J9XCC9"/>
<name>A0A0J9XCC9_GEOCN</name>